<evidence type="ECO:0000313" key="2">
    <source>
        <dbReference type="Proteomes" id="UP000087766"/>
    </source>
</evidence>
<dbReference type="Pfam" id="PF07727">
    <property type="entry name" value="RVT_2"/>
    <property type="match status" value="1"/>
</dbReference>
<dbReference type="OrthoDB" id="1716499at2759"/>
<evidence type="ECO:0000313" key="3">
    <source>
        <dbReference type="RefSeq" id="XP_014515298.1"/>
    </source>
</evidence>
<sequence length="324" mass="37434">MDVKSAFLNGFLQEEIYAEQPDGTTFLNGFLQYMIKGQEEKVYLLKKALYGLKQAPRVWYNRINDHLLHLGFQKSVSETTLYVKHYGVDTLIISLYVDDLLMTGSNLALIEEFKQEMKKVFEMTDLGLMTYFLGMEITQKKNEIFICQKKYAKKILKKFHLGECKPMNTPMNQKEKLIKEDGTDKVDEAYFRSLIGCLMYLTSTRPNILFPVSLLSRFMHCASELHLKATKRVVRYIKGTVNYGVKYYKVQNFKLFGFSESDWAGSLNDMKSTSGYCFSMGLGVFSWCSKKQEVVAQSTTEVEFILAVAVVNQVIWLRNIAFMK</sequence>
<keyword evidence="2" id="KW-1185">Reference proteome</keyword>
<proteinExistence type="predicted"/>
<dbReference type="KEGG" id="vra:106773121"/>
<reference evidence="3" key="2">
    <citation type="submission" date="2025-08" db="UniProtKB">
        <authorList>
            <consortium name="RefSeq"/>
        </authorList>
    </citation>
    <scope>IDENTIFICATION</scope>
    <source>
        <tissue evidence="3">Leaf</tissue>
    </source>
</reference>
<dbReference type="RefSeq" id="XP_014515298.1">
    <property type="nucleotide sequence ID" value="XM_014659812.1"/>
</dbReference>
<dbReference type="STRING" id="3916.A0A1S3VAB8"/>
<accession>A0A1S3VAB8</accession>
<evidence type="ECO:0000259" key="1">
    <source>
        <dbReference type="Pfam" id="PF07727"/>
    </source>
</evidence>
<dbReference type="AlphaFoldDB" id="A0A1S3VAB8"/>
<organism evidence="2 3">
    <name type="scientific">Vigna radiata var. radiata</name>
    <name type="common">Mung bean</name>
    <name type="synonym">Phaseolus aureus</name>
    <dbReference type="NCBI Taxonomy" id="3916"/>
    <lineage>
        <taxon>Eukaryota</taxon>
        <taxon>Viridiplantae</taxon>
        <taxon>Streptophyta</taxon>
        <taxon>Embryophyta</taxon>
        <taxon>Tracheophyta</taxon>
        <taxon>Spermatophyta</taxon>
        <taxon>Magnoliopsida</taxon>
        <taxon>eudicotyledons</taxon>
        <taxon>Gunneridae</taxon>
        <taxon>Pentapetalae</taxon>
        <taxon>rosids</taxon>
        <taxon>fabids</taxon>
        <taxon>Fabales</taxon>
        <taxon>Fabaceae</taxon>
        <taxon>Papilionoideae</taxon>
        <taxon>50 kb inversion clade</taxon>
        <taxon>NPAAA clade</taxon>
        <taxon>indigoferoid/millettioid clade</taxon>
        <taxon>Phaseoleae</taxon>
        <taxon>Vigna</taxon>
    </lineage>
</organism>
<protein>
    <submittedName>
        <fullName evidence="3">Uncharacterized protein LOC106773121</fullName>
    </submittedName>
</protein>
<gene>
    <name evidence="3" type="primary">LOC106773121</name>
</gene>
<feature type="domain" description="Reverse transcriptase Ty1/copia-type" evidence="1">
    <location>
        <begin position="1"/>
        <end position="172"/>
    </location>
</feature>
<dbReference type="GeneID" id="106773121"/>
<dbReference type="InterPro" id="IPR043502">
    <property type="entry name" value="DNA/RNA_pol_sf"/>
</dbReference>
<dbReference type="CDD" id="cd09272">
    <property type="entry name" value="RNase_HI_RT_Ty1"/>
    <property type="match status" value="1"/>
</dbReference>
<reference evidence="2" key="1">
    <citation type="journal article" date="2014" name="Nat. Commun.">
        <title>Genome sequence of mungbean and insights into evolution within Vigna species.</title>
        <authorList>
            <person name="Kang Y.J."/>
            <person name="Kim S.K."/>
            <person name="Kim M.Y."/>
            <person name="Lestari P."/>
            <person name="Kim K.H."/>
            <person name="Ha B.K."/>
            <person name="Jun T.H."/>
            <person name="Hwang W.J."/>
            <person name="Lee T."/>
            <person name="Lee J."/>
            <person name="Shim S."/>
            <person name="Yoon M.Y."/>
            <person name="Jang Y.E."/>
            <person name="Han K.S."/>
            <person name="Taeprayoon P."/>
            <person name="Yoon N."/>
            <person name="Somta P."/>
            <person name="Tanya P."/>
            <person name="Kim K.S."/>
            <person name="Gwag J.G."/>
            <person name="Moon J.K."/>
            <person name="Lee Y.H."/>
            <person name="Park B.S."/>
            <person name="Bombarely A."/>
            <person name="Doyle J.J."/>
            <person name="Jackson S.A."/>
            <person name="Schafleitner R."/>
            <person name="Srinives P."/>
            <person name="Varshney R.K."/>
            <person name="Lee S.H."/>
        </authorList>
    </citation>
    <scope>NUCLEOTIDE SEQUENCE [LARGE SCALE GENOMIC DNA]</scope>
    <source>
        <strain evidence="2">cv. VC1973A</strain>
    </source>
</reference>
<dbReference type="PANTHER" id="PTHR11439:SF503">
    <property type="entry name" value="CYSTEINE-RICH RLK (RECEPTOR-LIKE PROTEIN KINASE) 8"/>
    <property type="match status" value="1"/>
</dbReference>
<dbReference type="Proteomes" id="UP000087766">
    <property type="component" value="Chromosome 9"/>
</dbReference>
<name>A0A1S3VAB8_VIGRR</name>
<dbReference type="SUPFAM" id="SSF56672">
    <property type="entry name" value="DNA/RNA polymerases"/>
    <property type="match status" value="1"/>
</dbReference>
<dbReference type="PANTHER" id="PTHR11439">
    <property type="entry name" value="GAG-POL-RELATED RETROTRANSPOSON"/>
    <property type="match status" value="1"/>
</dbReference>
<dbReference type="InterPro" id="IPR013103">
    <property type="entry name" value="RVT_2"/>
</dbReference>